<dbReference type="AlphaFoldDB" id="A0A1I0MXL3"/>
<feature type="signal peptide" evidence="12">
    <location>
        <begin position="1"/>
        <end position="24"/>
    </location>
</feature>
<feature type="domain" description="TonB-dependent receptor-like beta-barrel" evidence="13">
    <location>
        <begin position="297"/>
        <end position="718"/>
    </location>
</feature>
<keyword evidence="6 11" id="KW-0798">TonB box</keyword>
<feature type="chain" id="PRO_5011778251" evidence="12">
    <location>
        <begin position="25"/>
        <end position="755"/>
    </location>
</feature>
<evidence type="ECO:0000259" key="14">
    <source>
        <dbReference type="Pfam" id="PF07715"/>
    </source>
</evidence>
<protein>
    <submittedName>
        <fullName evidence="15">Iron complex outermembrane recepter protein</fullName>
    </submittedName>
</protein>
<evidence type="ECO:0000256" key="8">
    <source>
        <dbReference type="ARBA" id="ARBA00023170"/>
    </source>
</evidence>
<keyword evidence="4 10" id="KW-0812">Transmembrane</keyword>
<dbReference type="InterPro" id="IPR000531">
    <property type="entry name" value="Beta-barrel_TonB"/>
</dbReference>
<dbReference type="GO" id="GO:0044718">
    <property type="term" value="P:siderophore transmembrane transport"/>
    <property type="evidence" value="ECO:0007669"/>
    <property type="project" value="TreeGrafter"/>
</dbReference>
<keyword evidence="5 12" id="KW-0732">Signal</keyword>
<dbReference type="PROSITE" id="PS52016">
    <property type="entry name" value="TONB_DEPENDENT_REC_3"/>
    <property type="match status" value="1"/>
</dbReference>
<dbReference type="InterPro" id="IPR039426">
    <property type="entry name" value="TonB-dep_rcpt-like"/>
</dbReference>
<dbReference type="Proteomes" id="UP000199437">
    <property type="component" value="Unassembled WGS sequence"/>
</dbReference>
<dbReference type="InterPro" id="IPR037066">
    <property type="entry name" value="Plug_dom_sf"/>
</dbReference>
<dbReference type="SUPFAM" id="SSF56935">
    <property type="entry name" value="Porins"/>
    <property type="match status" value="1"/>
</dbReference>
<dbReference type="Pfam" id="PF00593">
    <property type="entry name" value="TonB_dep_Rec_b-barrel"/>
    <property type="match status" value="1"/>
</dbReference>
<dbReference type="InterPro" id="IPR012910">
    <property type="entry name" value="Plug_dom"/>
</dbReference>
<evidence type="ECO:0000313" key="15">
    <source>
        <dbReference type="EMBL" id="SEV93154.1"/>
    </source>
</evidence>
<keyword evidence="9 10" id="KW-0998">Cell outer membrane</keyword>
<keyword evidence="8" id="KW-0675">Receptor</keyword>
<evidence type="ECO:0000259" key="13">
    <source>
        <dbReference type="Pfam" id="PF00593"/>
    </source>
</evidence>
<dbReference type="STRING" id="1267423.SAMN05216290_0760"/>
<gene>
    <name evidence="15" type="ORF">SAMN05216290_0760</name>
</gene>
<evidence type="ECO:0000256" key="2">
    <source>
        <dbReference type="ARBA" id="ARBA00022448"/>
    </source>
</evidence>
<dbReference type="RefSeq" id="WP_090257047.1">
    <property type="nucleotide sequence ID" value="NZ_FOIR01000001.1"/>
</dbReference>
<evidence type="ECO:0000256" key="1">
    <source>
        <dbReference type="ARBA" id="ARBA00004571"/>
    </source>
</evidence>
<reference evidence="16" key="1">
    <citation type="submission" date="2016-10" db="EMBL/GenBank/DDBJ databases">
        <authorList>
            <person name="Varghese N."/>
            <person name="Submissions S."/>
        </authorList>
    </citation>
    <scope>NUCLEOTIDE SEQUENCE [LARGE SCALE GENOMIC DNA]</scope>
    <source>
        <strain evidence="16">CGMCC 1.12402</strain>
    </source>
</reference>
<feature type="domain" description="TonB-dependent receptor plug" evidence="14">
    <location>
        <begin position="115"/>
        <end position="222"/>
    </location>
</feature>
<dbReference type="GO" id="GO:0015344">
    <property type="term" value="F:siderophore uptake transmembrane transporter activity"/>
    <property type="evidence" value="ECO:0007669"/>
    <property type="project" value="TreeGrafter"/>
</dbReference>
<evidence type="ECO:0000256" key="4">
    <source>
        <dbReference type="ARBA" id="ARBA00022692"/>
    </source>
</evidence>
<proteinExistence type="inferred from homology"/>
<evidence type="ECO:0000256" key="3">
    <source>
        <dbReference type="ARBA" id="ARBA00022452"/>
    </source>
</evidence>
<evidence type="ECO:0000256" key="10">
    <source>
        <dbReference type="PROSITE-ProRule" id="PRU01360"/>
    </source>
</evidence>
<comment type="similarity">
    <text evidence="10 11">Belongs to the TonB-dependent receptor family.</text>
</comment>
<evidence type="ECO:0000256" key="11">
    <source>
        <dbReference type="RuleBase" id="RU003357"/>
    </source>
</evidence>
<name>A0A1I0MXL3_9BACT</name>
<dbReference type="PANTHER" id="PTHR30069">
    <property type="entry name" value="TONB-DEPENDENT OUTER MEMBRANE RECEPTOR"/>
    <property type="match status" value="1"/>
</dbReference>
<dbReference type="PANTHER" id="PTHR30069:SF29">
    <property type="entry name" value="HEMOGLOBIN AND HEMOGLOBIN-HAPTOGLOBIN-BINDING PROTEIN 1-RELATED"/>
    <property type="match status" value="1"/>
</dbReference>
<dbReference type="OrthoDB" id="9782587at2"/>
<dbReference type="Gene3D" id="2.40.170.20">
    <property type="entry name" value="TonB-dependent receptor, beta-barrel domain"/>
    <property type="match status" value="1"/>
</dbReference>
<keyword evidence="2 10" id="KW-0813">Transport</keyword>
<evidence type="ECO:0000313" key="16">
    <source>
        <dbReference type="Proteomes" id="UP000199437"/>
    </source>
</evidence>
<dbReference type="GO" id="GO:0009279">
    <property type="term" value="C:cell outer membrane"/>
    <property type="evidence" value="ECO:0007669"/>
    <property type="project" value="UniProtKB-SubCell"/>
</dbReference>
<keyword evidence="16" id="KW-1185">Reference proteome</keyword>
<accession>A0A1I0MXL3</accession>
<keyword evidence="3 10" id="KW-1134">Transmembrane beta strand</keyword>
<keyword evidence="7 10" id="KW-0472">Membrane</keyword>
<dbReference type="InterPro" id="IPR036942">
    <property type="entry name" value="Beta-barrel_TonB_sf"/>
</dbReference>
<dbReference type="EMBL" id="FOIR01000001">
    <property type="protein sequence ID" value="SEV93154.1"/>
    <property type="molecule type" value="Genomic_DNA"/>
</dbReference>
<evidence type="ECO:0000256" key="7">
    <source>
        <dbReference type="ARBA" id="ARBA00023136"/>
    </source>
</evidence>
<comment type="subcellular location">
    <subcellularLocation>
        <location evidence="1 10">Cell outer membrane</location>
        <topology evidence="1 10">Multi-pass membrane protein</topology>
    </subcellularLocation>
</comment>
<evidence type="ECO:0000256" key="5">
    <source>
        <dbReference type="ARBA" id="ARBA00022729"/>
    </source>
</evidence>
<evidence type="ECO:0000256" key="6">
    <source>
        <dbReference type="ARBA" id="ARBA00023077"/>
    </source>
</evidence>
<sequence length="755" mass="84324">MNLRRYTLIMLVCFCAFTSLVVQAQTKLIILDEQLKPVDGAVVFSAQLGIEAVTDVNGKVEVAIDEAALVEISHVAHITKSMVLFPNKRYSVVLSQQVLSLDDAVVEGFSANNTLREQAGGIEKLSKQSLVRFGETSPVDPISLLPGITFEERAAASYRISIRGSSLRSPFGIRNVKVYWNGMPFTGPGGNTYLNLFDMDNLSGLEVIKGPSASMYGAGTGGVMKFNSTDYASLANTTRFGALWGAYGESRYSIQHNTTGEKFSITAKFANQKTDGYRVQNFMDRSVFELNGLYFPSDKQTISADIAYTDLYYGIPGGLNKDQYDENPQQARPGSVLQNASIDHKMLLVNLGHEYEFSEKLSNTTNLFLTNRDFENPFILDYKRDEETRYGFRTQFDHRLDEAVQFNLNYGWELQRADYDGKNFGNVSGHADTIRFADEMTNTESMFFLNGSYKPTDFWTVSAGASLHSLTYDIDRTIDEINNNPQRLKKRFDNVFSPRVSVSRLFNNGMNAHFSISNGFSAPTTSEVRTNEGSLNEDLEAEKGTNYELNFRGPIGLKGLSFDLSLFHFDLDQSITTYTDPNGVVLFRNAGSLKQNGLELQVLKKWFFGEESFFDQITSTLAYTHHNFEFGDYTSGGDDFSGNDLTGTAPNVLGFSTDVAFANRFYVNTSYQYTDEIPLNDANSVYSDGFHQLNAKLGYDVEAAGKIGLSVFIGVNNLLDEKYSLGNDLNAFGGRYYQPAPDRNFYFGLKLNLRK</sequence>
<evidence type="ECO:0000256" key="12">
    <source>
        <dbReference type="SAM" id="SignalP"/>
    </source>
</evidence>
<dbReference type="GeneID" id="99985500"/>
<dbReference type="Pfam" id="PF07715">
    <property type="entry name" value="Plug"/>
    <property type="match status" value="1"/>
</dbReference>
<evidence type="ECO:0000256" key="9">
    <source>
        <dbReference type="ARBA" id="ARBA00023237"/>
    </source>
</evidence>
<organism evidence="15 16">
    <name type="scientific">Roseivirga pacifica</name>
    <dbReference type="NCBI Taxonomy" id="1267423"/>
    <lineage>
        <taxon>Bacteria</taxon>
        <taxon>Pseudomonadati</taxon>
        <taxon>Bacteroidota</taxon>
        <taxon>Cytophagia</taxon>
        <taxon>Cytophagales</taxon>
        <taxon>Roseivirgaceae</taxon>
        <taxon>Roseivirga</taxon>
    </lineage>
</organism>
<dbReference type="Gene3D" id="2.170.130.10">
    <property type="entry name" value="TonB-dependent receptor, plug domain"/>
    <property type="match status" value="1"/>
</dbReference>